<accession>A0ABX0TDN6</accession>
<dbReference type="InterPro" id="IPR000847">
    <property type="entry name" value="LysR_HTH_N"/>
</dbReference>
<organism evidence="7 8">
    <name type="scientific">Paenarthrobacter ilicis</name>
    <dbReference type="NCBI Taxonomy" id="43665"/>
    <lineage>
        <taxon>Bacteria</taxon>
        <taxon>Bacillati</taxon>
        <taxon>Actinomycetota</taxon>
        <taxon>Actinomycetes</taxon>
        <taxon>Micrococcales</taxon>
        <taxon>Micrococcaceae</taxon>
        <taxon>Paenarthrobacter</taxon>
    </lineage>
</organism>
<dbReference type="SUPFAM" id="SSF46785">
    <property type="entry name" value="Winged helix' DNA-binding domain"/>
    <property type="match status" value="1"/>
</dbReference>
<dbReference type="InterPro" id="IPR036390">
    <property type="entry name" value="WH_DNA-bd_sf"/>
</dbReference>
<dbReference type="Pfam" id="PF00126">
    <property type="entry name" value="HTH_1"/>
    <property type="match status" value="1"/>
</dbReference>
<evidence type="ECO:0000256" key="4">
    <source>
        <dbReference type="ARBA" id="ARBA00023159"/>
    </source>
</evidence>
<protein>
    <submittedName>
        <fullName evidence="7">LysR family transcriptional regulator (Chromosome initiation inhibitor)</fullName>
    </submittedName>
</protein>
<dbReference type="InterPro" id="IPR036388">
    <property type="entry name" value="WH-like_DNA-bd_sf"/>
</dbReference>
<dbReference type="EMBL" id="JAAOZD010000002">
    <property type="protein sequence ID" value="NIJ00645.1"/>
    <property type="molecule type" value="Genomic_DNA"/>
</dbReference>
<evidence type="ECO:0000259" key="6">
    <source>
        <dbReference type="PROSITE" id="PS50931"/>
    </source>
</evidence>
<evidence type="ECO:0000256" key="3">
    <source>
        <dbReference type="ARBA" id="ARBA00023125"/>
    </source>
</evidence>
<dbReference type="PANTHER" id="PTHR30579">
    <property type="entry name" value="TRANSCRIPTIONAL REGULATOR"/>
    <property type="match status" value="1"/>
</dbReference>
<sequence>MSKFPAEQLLTFAAVLSEGTLDAAARQLHITPSAVSQRLKALEHAAGRVLLRRSNPAQPTEAGEIVLRLARQMAQLEADAGRELGLGAGGDHLALPIVVNADSLAVWFLQALVQLPGDLHVTFDLHRDDEQHSTSLLRSGTVMAAVTATPEPVQGCRVESLGVMRYVPVASPDYLARWFPHFPEGVDGGALNAVPTVDFDRKDTYQWAFVQSWPTAGEPAPGRKGPRHYVPASQDFGDAIRLGLGWGLLPEAQCGPDIAAGRLVELAPDRPLDVPLYWQRWRTASTALDALSRAVREVSAEYLRPAD</sequence>
<keyword evidence="5" id="KW-0804">Transcription</keyword>
<evidence type="ECO:0000313" key="7">
    <source>
        <dbReference type="EMBL" id="NIJ00645.1"/>
    </source>
</evidence>
<dbReference type="Gene3D" id="3.40.190.290">
    <property type="match status" value="1"/>
</dbReference>
<dbReference type="SUPFAM" id="SSF53850">
    <property type="entry name" value="Periplasmic binding protein-like II"/>
    <property type="match status" value="1"/>
</dbReference>
<dbReference type="NCBIfam" id="TIGR03298">
    <property type="entry name" value="argP"/>
    <property type="match status" value="1"/>
</dbReference>
<dbReference type="RefSeq" id="WP_167264446.1">
    <property type="nucleotide sequence ID" value="NZ_BAAAVO010000009.1"/>
</dbReference>
<reference evidence="7 8" key="1">
    <citation type="submission" date="2020-03" db="EMBL/GenBank/DDBJ databases">
        <title>Genomic Encyclopedia of Type Strains, Phase III (KMG-III): the genomes of soil and plant-associated and newly described type strains.</title>
        <authorList>
            <person name="Whitman W."/>
        </authorList>
    </citation>
    <scope>NUCLEOTIDE SEQUENCE [LARGE SCALE GENOMIC DNA]</scope>
    <source>
        <strain evidence="7 8">CECT 4207</strain>
    </source>
</reference>
<evidence type="ECO:0000313" key="8">
    <source>
        <dbReference type="Proteomes" id="UP000802392"/>
    </source>
</evidence>
<comment type="caution">
    <text evidence="7">The sequence shown here is derived from an EMBL/GenBank/DDBJ whole genome shotgun (WGS) entry which is preliminary data.</text>
</comment>
<dbReference type="InterPro" id="IPR050176">
    <property type="entry name" value="LTTR"/>
</dbReference>
<evidence type="ECO:0000256" key="5">
    <source>
        <dbReference type="ARBA" id="ARBA00023163"/>
    </source>
</evidence>
<dbReference type="PANTHER" id="PTHR30579:SF2">
    <property type="entry name" value="HTH-TYPE TRANSCRIPTIONAL REGULATOR ARGP"/>
    <property type="match status" value="1"/>
</dbReference>
<proteinExistence type="inferred from homology"/>
<dbReference type="InterPro" id="IPR005119">
    <property type="entry name" value="LysR_subst-bd"/>
</dbReference>
<dbReference type="Gene3D" id="1.10.10.10">
    <property type="entry name" value="Winged helix-like DNA-binding domain superfamily/Winged helix DNA-binding domain"/>
    <property type="match status" value="1"/>
</dbReference>
<dbReference type="Pfam" id="PF03466">
    <property type="entry name" value="LysR_substrate"/>
    <property type="match status" value="1"/>
</dbReference>
<comment type="similarity">
    <text evidence="1">Belongs to the LysR transcriptional regulatory family.</text>
</comment>
<keyword evidence="4" id="KW-0010">Activator</keyword>
<dbReference type="InterPro" id="IPR017685">
    <property type="entry name" value="ArgP"/>
</dbReference>
<evidence type="ECO:0000256" key="1">
    <source>
        <dbReference type="ARBA" id="ARBA00009437"/>
    </source>
</evidence>
<name>A0ABX0TDN6_9MICC</name>
<gene>
    <name evidence="7" type="ORF">FHR86_000958</name>
</gene>
<keyword evidence="8" id="KW-1185">Reference proteome</keyword>
<dbReference type="PROSITE" id="PS50931">
    <property type="entry name" value="HTH_LYSR"/>
    <property type="match status" value="1"/>
</dbReference>
<evidence type="ECO:0000256" key="2">
    <source>
        <dbReference type="ARBA" id="ARBA00023015"/>
    </source>
</evidence>
<dbReference type="Proteomes" id="UP000802392">
    <property type="component" value="Unassembled WGS sequence"/>
</dbReference>
<keyword evidence="3" id="KW-0238">DNA-binding</keyword>
<dbReference type="NCBIfam" id="NF002964">
    <property type="entry name" value="PRK03635.1"/>
    <property type="match status" value="1"/>
</dbReference>
<feature type="domain" description="HTH lysR-type" evidence="6">
    <location>
        <begin position="4"/>
        <end position="60"/>
    </location>
</feature>
<keyword evidence="2" id="KW-0805">Transcription regulation</keyword>